<proteinExistence type="inferred from homology"/>
<dbReference type="InterPro" id="IPR045851">
    <property type="entry name" value="AMP-bd_C_sf"/>
</dbReference>
<evidence type="ECO:0000259" key="2">
    <source>
        <dbReference type="Pfam" id="PF00501"/>
    </source>
</evidence>
<dbReference type="GO" id="GO:0005886">
    <property type="term" value="C:plasma membrane"/>
    <property type="evidence" value="ECO:0007669"/>
    <property type="project" value="TreeGrafter"/>
</dbReference>
<organism evidence="3 4">
    <name type="scientific">Gordonia crocea</name>
    <dbReference type="NCBI Taxonomy" id="589162"/>
    <lineage>
        <taxon>Bacteria</taxon>
        <taxon>Bacillati</taxon>
        <taxon>Actinomycetota</taxon>
        <taxon>Actinomycetes</taxon>
        <taxon>Mycobacteriales</taxon>
        <taxon>Gordoniaceae</taxon>
        <taxon>Gordonia</taxon>
    </lineage>
</organism>
<evidence type="ECO:0000313" key="3">
    <source>
        <dbReference type="EMBL" id="GED96378.1"/>
    </source>
</evidence>
<comment type="similarity">
    <text evidence="1">Belongs to the ATP-dependent AMP-binding enzyme family.</text>
</comment>
<dbReference type="NCBIfam" id="NF005850">
    <property type="entry name" value="PRK07768.1"/>
    <property type="match status" value="1"/>
</dbReference>
<dbReference type="PANTHER" id="PTHR22754:SF32">
    <property type="entry name" value="DISCO-INTERACTING PROTEIN 2"/>
    <property type="match status" value="1"/>
</dbReference>
<dbReference type="OrthoDB" id="3671040at2"/>
<feature type="domain" description="AMP-dependent synthetase/ligase" evidence="2">
    <location>
        <begin position="31"/>
        <end position="401"/>
    </location>
</feature>
<dbReference type="EMBL" id="BJOU01000001">
    <property type="protein sequence ID" value="GED96378.1"/>
    <property type="molecule type" value="Genomic_DNA"/>
</dbReference>
<dbReference type="PANTHER" id="PTHR22754">
    <property type="entry name" value="DISCO-INTERACTING PROTEIN 2 DIP2 -RELATED"/>
    <property type="match status" value="1"/>
</dbReference>
<reference evidence="4" key="1">
    <citation type="submission" date="2019-06" db="EMBL/GenBank/DDBJ databases">
        <title>Gordonia isolated from sludge of a wastewater treatment plant.</title>
        <authorList>
            <person name="Tamura T."/>
            <person name="Aoyama K."/>
            <person name="Kang Y."/>
            <person name="Saito S."/>
            <person name="Akiyama N."/>
            <person name="Yazawa K."/>
            <person name="Gonoi T."/>
            <person name="Mikami Y."/>
        </authorList>
    </citation>
    <scope>NUCLEOTIDE SEQUENCE [LARGE SCALE GENOMIC DNA]</scope>
    <source>
        <strain evidence="4">NBRC 107697</strain>
    </source>
</reference>
<name>A0A7M3SUQ4_9ACTN</name>
<sequence>MSTLVQTWLASSPSTITGLHSGDDPAELRFRTWAQVRESARELAAGLAHAGVGKGDAVAILAGDPGDVADLVQAIWMRGASFTMLHQPTPRTDLQVWLDETREVITMLDAAAVVIGEPFVSALAGVGDLNLDATVVSVAELHGHDEVPLVDIDGGDTAILQLTSGSTGTPKAVEITFGNVEQNQRAMIDALDASGYDVAVSWLPLYHDMGMIGLMILPMLENVVAVVTTPLAFLRKPQSWAELITRFGGTATAAPNFAYSVLAKRLRRAPEGTYDLSSLRVIINGAEPIDENSLDLFLAEGARFGLRPQAMMPCYGMAETTLAVSFDSPSRRYTIDTIDTDAVESTGVVRRVEESTRTHVRLGRPVLGLELRIVDDSGAELPADHIGTILVRGAAVTKRYLKSEEGFVSAVDANGWLDTGDLGYVTTDGEVVVTGRKKDVIIVSGRNLSPTVIERAACSVDGVRPGNAAAISYRRLDGREGIAVVAESELADDKAQADRIHDEVARAVFDTVGVSVTAVTLIGKGELPKTPSGKIRRHSAAELVDAN</sequence>
<dbReference type="InterPro" id="IPR042099">
    <property type="entry name" value="ANL_N_sf"/>
</dbReference>
<dbReference type="PROSITE" id="PS00455">
    <property type="entry name" value="AMP_BINDING"/>
    <property type="match status" value="1"/>
</dbReference>
<evidence type="ECO:0000313" key="4">
    <source>
        <dbReference type="Proteomes" id="UP000444980"/>
    </source>
</evidence>
<dbReference type="RefSeq" id="WP_161925857.1">
    <property type="nucleotide sequence ID" value="NZ_BJOU01000001.1"/>
</dbReference>
<dbReference type="InterPro" id="IPR000873">
    <property type="entry name" value="AMP-dep_synth/lig_dom"/>
</dbReference>
<dbReference type="SUPFAM" id="SSF56801">
    <property type="entry name" value="Acetyl-CoA synthetase-like"/>
    <property type="match status" value="1"/>
</dbReference>
<dbReference type="Proteomes" id="UP000444980">
    <property type="component" value="Unassembled WGS sequence"/>
</dbReference>
<dbReference type="Gene3D" id="3.40.50.12780">
    <property type="entry name" value="N-terminal domain of ligase-like"/>
    <property type="match status" value="1"/>
</dbReference>
<dbReference type="Pfam" id="PF00501">
    <property type="entry name" value="AMP-binding"/>
    <property type="match status" value="1"/>
</dbReference>
<protein>
    <submittedName>
        <fullName evidence="3">Polyketide synthase</fullName>
    </submittedName>
</protein>
<dbReference type="Gene3D" id="3.30.300.30">
    <property type="match status" value="1"/>
</dbReference>
<dbReference type="InterPro" id="IPR020845">
    <property type="entry name" value="AMP-binding_CS"/>
</dbReference>
<accession>A0A7M3SUQ4</accession>
<dbReference type="GO" id="GO:0070566">
    <property type="term" value="F:adenylyltransferase activity"/>
    <property type="evidence" value="ECO:0007669"/>
    <property type="project" value="TreeGrafter"/>
</dbReference>
<gene>
    <name evidence="3" type="primary">pks16</name>
    <name evidence="3" type="ORF">nbrc107697_04170</name>
</gene>
<comment type="caution">
    <text evidence="3">The sequence shown here is derived from an EMBL/GenBank/DDBJ whole genome shotgun (WGS) entry which is preliminary data.</text>
</comment>
<keyword evidence="4" id="KW-1185">Reference proteome</keyword>
<dbReference type="AlphaFoldDB" id="A0A7M3SUQ4"/>
<evidence type="ECO:0000256" key="1">
    <source>
        <dbReference type="ARBA" id="ARBA00006432"/>
    </source>
</evidence>
<dbReference type="GO" id="GO:0006633">
    <property type="term" value="P:fatty acid biosynthetic process"/>
    <property type="evidence" value="ECO:0007669"/>
    <property type="project" value="TreeGrafter"/>
</dbReference>